<dbReference type="Gene3D" id="3.40.630.10">
    <property type="entry name" value="Zn peptidases"/>
    <property type="match status" value="1"/>
</dbReference>
<evidence type="ECO:0000313" key="7">
    <source>
        <dbReference type="EMBL" id="KWV54582.1"/>
    </source>
</evidence>
<gene>
    <name evidence="6" type="ORF">AS026_12085</name>
    <name evidence="5" type="ORF">AS026_12340</name>
    <name evidence="4" type="ORF">AS026_24485</name>
    <name evidence="7" type="ORF">AS026_38710</name>
</gene>
<comment type="cofactor">
    <cofactor evidence="2">
        <name>Mn(2+)</name>
        <dbReference type="ChEBI" id="CHEBI:29035"/>
    </cofactor>
    <text evidence="2">The Mn(2+) ion enhances activity.</text>
</comment>
<dbReference type="Proteomes" id="UP000068164">
    <property type="component" value="Unassembled WGS sequence"/>
</dbReference>
<dbReference type="NCBIfam" id="TIGR01891">
    <property type="entry name" value="amidohydrolases"/>
    <property type="match status" value="1"/>
</dbReference>
<dbReference type="GO" id="GO:0046872">
    <property type="term" value="F:metal ion binding"/>
    <property type="evidence" value="ECO:0007669"/>
    <property type="project" value="UniProtKB-KW"/>
</dbReference>
<keyword evidence="1" id="KW-0378">Hydrolase</keyword>
<feature type="binding site" evidence="2">
    <location>
        <position position="101"/>
    </location>
    <ligand>
        <name>Mn(2+)</name>
        <dbReference type="ChEBI" id="CHEBI:29035"/>
        <label>2</label>
    </ligand>
</feature>
<evidence type="ECO:0000313" key="4">
    <source>
        <dbReference type="EMBL" id="KWV40927.1"/>
    </source>
</evidence>
<dbReference type="RefSeq" id="WP_028748635.1">
    <property type="nucleotide sequence ID" value="NZ_LNCD01000059.1"/>
</dbReference>
<comment type="caution">
    <text evidence="7">The sequence shown here is derived from an EMBL/GenBank/DDBJ whole genome shotgun (WGS) entry which is preliminary data.</text>
</comment>
<dbReference type="EMBL" id="LNCD01000144">
    <property type="protein sequence ID" value="KWV40927.1"/>
    <property type="molecule type" value="Genomic_DNA"/>
</dbReference>
<feature type="binding site" evidence="2">
    <location>
        <position position="357"/>
    </location>
    <ligand>
        <name>Mn(2+)</name>
        <dbReference type="ChEBI" id="CHEBI:29035"/>
        <label>2</label>
    </ligand>
</feature>
<evidence type="ECO:0000313" key="6">
    <source>
        <dbReference type="EMBL" id="KWV48049.1"/>
    </source>
</evidence>
<keyword evidence="2" id="KW-0464">Manganese</keyword>
<evidence type="ECO:0000313" key="8">
    <source>
        <dbReference type="Proteomes" id="UP000068164"/>
    </source>
</evidence>
<dbReference type="Gene3D" id="3.30.70.360">
    <property type="match status" value="1"/>
</dbReference>
<dbReference type="InterPro" id="IPR036264">
    <property type="entry name" value="Bact_exopeptidase_dim_dom"/>
</dbReference>
<dbReference type="SUPFAM" id="SSF55031">
    <property type="entry name" value="Bacterial exopeptidase dimerisation domain"/>
    <property type="match status" value="1"/>
</dbReference>
<evidence type="ECO:0000256" key="2">
    <source>
        <dbReference type="PIRSR" id="PIRSR005962-1"/>
    </source>
</evidence>
<dbReference type="InterPro" id="IPR011650">
    <property type="entry name" value="Peptidase_M20_dimer"/>
</dbReference>
<keyword evidence="8" id="KW-1185">Reference proteome</keyword>
<accession>A0A109JSX5</accession>
<reference evidence="7 8" key="1">
    <citation type="submission" date="2015-11" db="EMBL/GenBank/DDBJ databases">
        <title>Draft Genome Sequence of the Strain BR 10423 (Rhizobium sp.) isolated from nodules of Mimosa pudica.</title>
        <authorList>
            <person name="Barauna A.C."/>
            <person name="Zilli J.E."/>
            <person name="Simoes-Araujo J.L."/>
            <person name="Reis V.M."/>
            <person name="James E.K."/>
            <person name="Reis F.B.Jr."/>
            <person name="Rouws L.F."/>
            <person name="Passos S.R."/>
            <person name="Gois S.R."/>
        </authorList>
    </citation>
    <scope>NUCLEOTIDE SEQUENCE [LARGE SCALE GENOMIC DNA]</scope>
    <source>
        <strain evidence="7 8">BR10423</strain>
    </source>
</reference>
<dbReference type="PIRSF" id="PIRSF005962">
    <property type="entry name" value="Pept_M20D_amidohydro"/>
    <property type="match status" value="1"/>
</dbReference>
<proteinExistence type="predicted"/>
<evidence type="ECO:0000313" key="5">
    <source>
        <dbReference type="EMBL" id="KWV48018.1"/>
    </source>
</evidence>
<evidence type="ECO:0000259" key="3">
    <source>
        <dbReference type="Pfam" id="PF07687"/>
    </source>
</evidence>
<dbReference type="PANTHER" id="PTHR11014:SF169">
    <property type="entry name" value="CLAN MH, FAMILY M20, PEPTIDASE T-LIKE METALLOPEPTIDASE"/>
    <property type="match status" value="1"/>
</dbReference>
<feature type="binding site" evidence="2">
    <location>
        <position position="134"/>
    </location>
    <ligand>
        <name>Mn(2+)</name>
        <dbReference type="ChEBI" id="CHEBI:29035"/>
        <label>2</label>
    </ligand>
</feature>
<sequence>MFLTSEQLDEITTFRHSLHRRPEISGEEVETASAVIDALRAVGADEVLTGIGGHGVAAIFSGREDGPSLMFRSELDALPIDEISDLPYRSEVPGKGHLCGHDGHTATLIALAKGLGERRPSRGRVVLMFQPSEENGVGAAAVVADAKFAAIRPDLVFSLHNFPGLPLGHSALREGPINCASRGLKIALTGKTAHASSPEEGTAPTFAVARLLEGLTALGRGMTVDEHFLQVTITYARLGERAFGISPGYAEVWATLRALSDDAMAELVTAAERLVHLEAEAAGLTVSIEYQDVFPQSSNAPQAVAELRKAMTDEGVSFDDGNGILPMRAGEDFGVFGRVAPSAMFFLGAGVNHPGLHNPDFDYPDPLIGIGAGVFMRTVRNILG</sequence>
<dbReference type="InterPro" id="IPR017439">
    <property type="entry name" value="Amidohydrolase"/>
</dbReference>
<dbReference type="SUPFAM" id="SSF53187">
    <property type="entry name" value="Zn-dependent exopeptidases"/>
    <property type="match status" value="1"/>
</dbReference>
<keyword evidence="2" id="KW-0479">Metal-binding</keyword>
<dbReference type="EMBL" id="LNCD01000099">
    <property type="protein sequence ID" value="KWV48049.1"/>
    <property type="molecule type" value="Genomic_DNA"/>
</dbReference>
<dbReference type="PANTHER" id="PTHR11014">
    <property type="entry name" value="PEPTIDASE M20 FAMILY MEMBER"/>
    <property type="match status" value="1"/>
</dbReference>
<feature type="binding site" evidence="2">
    <location>
        <position position="160"/>
    </location>
    <ligand>
        <name>Mn(2+)</name>
        <dbReference type="ChEBI" id="CHEBI:29035"/>
        <label>2</label>
    </ligand>
</feature>
<protein>
    <submittedName>
        <fullName evidence="7">Peptidase M20</fullName>
    </submittedName>
</protein>
<dbReference type="Pfam" id="PF01546">
    <property type="entry name" value="Peptidase_M20"/>
    <property type="match status" value="1"/>
</dbReference>
<name>A0A109JSX5_9HYPH</name>
<dbReference type="EMBL" id="LNCD01000059">
    <property type="protein sequence ID" value="KWV54582.1"/>
    <property type="molecule type" value="Genomic_DNA"/>
</dbReference>
<feature type="binding site" evidence="2">
    <location>
        <position position="99"/>
    </location>
    <ligand>
        <name>Mn(2+)</name>
        <dbReference type="ChEBI" id="CHEBI:29035"/>
        <label>2</label>
    </ligand>
</feature>
<dbReference type="OrthoDB" id="9777385at2"/>
<dbReference type="AlphaFoldDB" id="A0A109JSX5"/>
<dbReference type="EMBL" id="LNCD01000100">
    <property type="protein sequence ID" value="KWV48018.1"/>
    <property type="molecule type" value="Genomic_DNA"/>
</dbReference>
<dbReference type="Pfam" id="PF07687">
    <property type="entry name" value="M20_dimer"/>
    <property type="match status" value="1"/>
</dbReference>
<dbReference type="InterPro" id="IPR002933">
    <property type="entry name" value="Peptidase_M20"/>
</dbReference>
<feature type="domain" description="Peptidase M20 dimerisation" evidence="3">
    <location>
        <begin position="182"/>
        <end position="275"/>
    </location>
</feature>
<evidence type="ECO:0000256" key="1">
    <source>
        <dbReference type="ARBA" id="ARBA00022801"/>
    </source>
</evidence>
<dbReference type="GO" id="GO:0016787">
    <property type="term" value="F:hydrolase activity"/>
    <property type="evidence" value="ECO:0007669"/>
    <property type="project" value="UniProtKB-KW"/>
</dbReference>
<organism evidence="7 8">
    <name type="scientific">Rhizobium altiplani</name>
    <dbReference type="NCBI Taxonomy" id="1864509"/>
    <lineage>
        <taxon>Bacteria</taxon>
        <taxon>Pseudomonadati</taxon>
        <taxon>Pseudomonadota</taxon>
        <taxon>Alphaproteobacteria</taxon>
        <taxon>Hyphomicrobiales</taxon>
        <taxon>Rhizobiaceae</taxon>
        <taxon>Rhizobium/Agrobacterium group</taxon>
        <taxon>Rhizobium</taxon>
    </lineage>
</organism>